<dbReference type="EMBL" id="JACGBB010000028">
    <property type="protein sequence ID" value="MBZ7988064.1"/>
    <property type="molecule type" value="Genomic_DNA"/>
</dbReference>
<proteinExistence type="predicted"/>
<evidence type="ECO:0000313" key="2">
    <source>
        <dbReference type="EMBL" id="MBZ7988064.1"/>
    </source>
</evidence>
<keyword evidence="3" id="KW-1185">Reference proteome</keyword>
<reference evidence="2 3" key="1">
    <citation type="submission" date="2020-07" db="EMBL/GenBank/DDBJ databases">
        <title>Transfer of Campylobacter canadensis to the novel genus Avispirillum gen. nov., that also includes two novel species recovered from migratory waterfowl: Avispirillum anseris sp. nov. and Avispirillum brantae sp. nov.</title>
        <authorList>
            <person name="Miller W.G."/>
            <person name="Chapman M.H."/>
            <person name="Yee E."/>
            <person name="Inglis G.D."/>
        </authorList>
    </citation>
    <scope>NUCLEOTIDE SEQUENCE [LARGE SCALE GENOMIC DNA]</scope>
    <source>
        <strain evidence="2 3">L283</strain>
    </source>
</reference>
<protein>
    <submittedName>
        <fullName evidence="2">Minor capsid protein</fullName>
    </submittedName>
</protein>
<accession>A0ABS7WTG5</accession>
<dbReference type="RefSeq" id="WP_224325552.1">
    <property type="nucleotide sequence ID" value="NZ_JACGBB010000028.1"/>
</dbReference>
<dbReference type="InterPro" id="IPR006528">
    <property type="entry name" value="Phage_head_morphogenesis_dom"/>
</dbReference>
<feature type="domain" description="Phage head morphogenesis" evidence="1">
    <location>
        <begin position="6"/>
        <end position="57"/>
    </location>
</feature>
<dbReference type="NCBIfam" id="TIGR01641">
    <property type="entry name" value="phageSPP1_gp7"/>
    <property type="match status" value="1"/>
</dbReference>
<gene>
    <name evidence="2" type="ORF">AVCANL283_08160</name>
</gene>
<name>A0ABS7WTG5_9BACT</name>
<evidence type="ECO:0000259" key="1">
    <source>
        <dbReference type="Pfam" id="PF04233"/>
    </source>
</evidence>
<sequence length="261" mass="30405">MNETQLKSDKPYLRYVAVGDYKTRPKHQVFHNTVLPKDDPFWKNNYPPNGFNCRCKVQALSEAEAQNYGIGRKSLLNPAEKGFNFNPIQPDNTLFVILEDKVNSLHSDIKNKAKTIMNNAYKSTQEHTKRYEAIKERFNHHQNIMKEQKMSAEEYTNFINNMVGNFSDEEKQIREQNLIKLCEFKGKGVYIDEYQIANHFYHENITSIDYSLVPQILKGVKSDGNKKNSIVYKKMLGFNYKLVIKDVNGKIYVESLTKDSD</sequence>
<comment type="caution">
    <text evidence="2">The sequence shown here is derived from an EMBL/GenBank/DDBJ whole genome shotgun (WGS) entry which is preliminary data.</text>
</comment>
<organism evidence="2 3">
    <name type="scientific">Campylobacter canadensis</name>
    <dbReference type="NCBI Taxonomy" id="449520"/>
    <lineage>
        <taxon>Bacteria</taxon>
        <taxon>Pseudomonadati</taxon>
        <taxon>Campylobacterota</taxon>
        <taxon>Epsilonproteobacteria</taxon>
        <taxon>Campylobacterales</taxon>
        <taxon>Campylobacteraceae</taxon>
        <taxon>Campylobacter</taxon>
    </lineage>
</organism>
<dbReference type="Proteomes" id="UP000786183">
    <property type="component" value="Unassembled WGS sequence"/>
</dbReference>
<evidence type="ECO:0000313" key="3">
    <source>
        <dbReference type="Proteomes" id="UP000786183"/>
    </source>
</evidence>
<dbReference type="Pfam" id="PF04233">
    <property type="entry name" value="Phage_Mu_F"/>
    <property type="match status" value="1"/>
</dbReference>